<dbReference type="RefSeq" id="WP_126170614.1">
    <property type="nucleotide sequence ID" value="NZ_PELL01000366.1"/>
</dbReference>
<dbReference type="Pfam" id="PF13177">
    <property type="entry name" value="DNA_pol3_delta2"/>
    <property type="match status" value="1"/>
</dbReference>
<evidence type="ECO:0000313" key="2">
    <source>
        <dbReference type="Proteomes" id="UP000287306"/>
    </source>
</evidence>
<accession>A0A430RVV7</accession>
<protein>
    <submittedName>
        <fullName evidence="1">DNA polymerase III subunit delta</fullName>
    </submittedName>
</protein>
<dbReference type="InterPro" id="IPR050238">
    <property type="entry name" value="DNA_Rep/Repair_Clamp_Loader"/>
</dbReference>
<dbReference type="Gene3D" id="3.40.50.300">
    <property type="entry name" value="P-loop containing nucleotide triphosphate hydrolases"/>
    <property type="match status" value="1"/>
</dbReference>
<dbReference type="GO" id="GO:0006261">
    <property type="term" value="P:DNA-templated DNA replication"/>
    <property type="evidence" value="ECO:0007669"/>
    <property type="project" value="TreeGrafter"/>
</dbReference>
<proteinExistence type="predicted"/>
<gene>
    <name evidence="1" type="ORF">CSW38_09260</name>
</gene>
<comment type="caution">
    <text evidence="1">The sequence shown here is derived from an EMBL/GenBank/DDBJ whole genome shotgun (WGS) entry which is preliminary data.</text>
</comment>
<dbReference type="PANTHER" id="PTHR11669">
    <property type="entry name" value="REPLICATION FACTOR C / DNA POLYMERASE III GAMMA-TAU SUBUNIT"/>
    <property type="match status" value="1"/>
</dbReference>
<dbReference type="EMBL" id="PELY01000320">
    <property type="protein sequence ID" value="RTH24257.1"/>
    <property type="molecule type" value="Genomic_DNA"/>
</dbReference>
<name>A0A430RVV7_THESC</name>
<dbReference type="SUPFAM" id="SSF52540">
    <property type="entry name" value="P-loop containing nucleoside triphosphate hydrolases"/>
    <property type="match status" value="1"/>
</dbReference>
<dbReference type="PANTHER" id="PTHR11669:SF8">
    <property type="entry name" value="DNA POLYMERASE III SUBUNIT DELTA"/>
    <property type="match status" value="1"/>
</dbReference>
<organism evidence="1 2">
    <name type="scientific">Thermus scotoductus</name>
    <dbReference type="NCBI Taxonomy" id="37636"/>
    <lineage>
        <taxon>Bacteria</taxon>
        <taxon>Thermotogati</taxon>
        <taxon>Deinococcota</taxon>
        <taxon>Deinococci</taxon>
        <taxon>Thermales</taxon>
        <taxon>Thermaceae</taxon>
        <taxon>Thermus</taxon>
    </lineage>
</organism>
<reference evidence="1 2" key="1">
    <citation type="journal article" date="2019" name="Extremophiles">
        <title>Biogeography of thermophiles and predominance of Thermus scotoductus in domestic water heaters.</title>
        <authorList>
            <person name="Wilpiszeski R.L."/>
            <person name="Zhang Z."/>
            <person name="House C.H."/>
        </authorList>
    </citation>
    <scope>NUCLEOTIDE SEQUENCE [LARGE SCALE GENOMIC DNA]</scope>
    <source>
        <strain evidence="1 2">25_S25</strain>
    </source>
</reference>
<evidence type="ECO:0000313" key="1">
    <source>
        <dbReference type="EMBL" id="RTH24257.1"/>
    </source>
</evidence>
<dbReference type="AlphaFoldDB" id="A0A430RVV7"/>
<dbReference type="InterPro" id="IPR027417">
    <property type="entry name" value="P-loop_NTPase"/>
</dbReference>
<dbReference type="Proteomes" id="UP000287306">
    <property type="component" value="Unassembled WGS sequence"/>
</dbReference>
<sequence length="276" mass="30336">MALRASDPGGIIGHEAILELLPRLGASTLLFSGPEGVGRRLVARWYAWGLNRGFPPPALGEHPDLLEIGPPERGLKGRVEIRLEEVEPLFEWFATHPRERVKVAILDAAHLLTEAAANALLKLLEEPPSYGRIVLIAPSRATLLPTLASRALEVAFAPVPEERLYPLTQDPELLAYAGGAPGRLLRALADLPQFRSRMERAKEVAHLSPLGRLARLKELLSEGQQSDPFEEGFFALYAAFRHSPRALLALEAAREALERYVSPDLVLARLALDLET</sequence>